<dbReference type="NCBIfam" id="NF033205">
    <property type="entry name" value="IPExxxVDY"/>
    <property type="match status" value="1"/>
</dbReference>
<keyword evidence="2" id="KW-1185">Reference proteome</keyword>
<reference evidence="1 2" key="1">
    <citation type="submission" date="2019-09" db="EMBL/GenBank/DDBJ databases">
        <title>Genome sequence and assembly of Taibaiella sp.</title>
        <authorList>
            <person name="Chhetri G."/>
        </authorList>
    </citation>
    <scope>NUCLEOTIDE SEQUENCE [LARGE SCALE GENOMIC DNA]</scope>
    <source>
        <strain evidence="1 2">KVB11</strain>
    </source>
</reference>
<proteinExistence type="predicted"/>
<name>A0A5M6CHS9_9BACT</name>
<evidence type="ECO:0000313" key="2">
    <source>
        <dbReference type="Proteomes" id="UP000323632"/>
    </source>
</evidence>
<dbReference type="InterPro" id="IPR047690">
    <property type="entry name" value="IPExxxVDY_fam"/>
</dbReference>
<gene>
    <name evidence="1" type="ORF">F0919_09130</name>
</gene>
<dbReference type="Proteomes" id="UP000323632">
    <property type="component" value="Unassembled WGS sequence"/>
</dbReference>
<accession>A0A5M6CHS9</accession>
<evidence type="ECO:0000313" key="1">
    <source>
        <dbReference type="EMBL" id="KAA5534761.1"/>
    </source>
</evidence>
<organism evidence="1 2">
    <name type="scientific">Taibaiella lutea</name>
    <dbReference type="NCBI Taxonomy" id="2608001"/>
    <lineage>
        <taxon>Bacteria</taxon>
        <taxon>Pseudomonadati</taxon>
        <taxon>Bacteroidota</taxon>
        <taxon>Chitinophagia</taxon>
        <taxon>Chitinophagales</taxon>
        <taxon>Chitinophagaceae</taxon>
        <taxon>Taibaiella</taxon>
    </lineage>
</organism>
<dbReference type="EMBL" id="VWSH01000002">
    <property type="protein sequence ID" value="KAA5534761.1"/>
    <property type="molecule type" value="Genomic_DNA"/>
</dbReference>
<comment type="caution">
    <text evidence="1">The sequence shown here is derived from an EMBL/GenBank/DDBJ whole genome shotgun (WGS) entry which is preliminary data.</text>
</comment>
<sequence>MAKLILNTEDVEEDFFSDCRLLAIGAALPGYTLCWWLNHVCDFDFVREPEMDVCVQEGRTFYKKGGNLFDEVPEVQQELFYFPVYKHSLPYYDSCVLLYTNTVDNKKLMPDVRFADFLMLIPFASYIEPDTNVYNDLIKVPDISWVREIDLEPLKHKRNLIV</sequence>
<dbReference type="AlphaFoldDB" id="A0A5M6CHS9"/>
<protein>
    <submittedName>
        <fullName evidence="1">IPExxxVDY family protein</fullName>
    </submittedName>
</protein>
<dbReference type="RefSeq" id="WP_150032440.1">
    <property type="nucleotide sequence ID" value="NZ_VWSH01000002.1"/>
</dbReference>